<dbReference type="GO" id="GO:0008270">
    <property type="term" value="F:zinc ion binding"/>
    <property type="evidence" value="ECO:0007669"/>
    <property type="project" value="InterPro"/>
</dbReference>
<reference evidence="8" key="1">
    <citation type="journal article" date="2010" name="Genome Res.">
        <title>Population genomic sequencing of Coccidioides fungi reveals recent hybridization and transposon control.</title>
        <authorList>
            <person name="Neafsey D.E."/>
            <person name="Barker B.M."/>
            <person name="Sharpton T.J."/>
            <person name="Stajich J.E."/>
            <person name="Park D.J."/>
            <person name="Whiston E."/>
            <person name="Hung C.-Y."/>
            <person name="McMahan C."/>
            <person name="White J."/>
            <person name="Sykes S."/>
            <person name="Heiman D."/>
            <person name="Young S."/>
            <person name="Zeng Q."/>
            <person name="Abouelleil A."/>
            <person name="Aftuck L."/>
            <person name="Bessette D."/>
            <person name="Brown A."/>
            <person name="FitzGerald M."/>
            <person name="Lui A."/>
            <person name="Macdonald J.P."/>
            <person name="Priest M."/>
            <person name="Orbach M.J."/>
            <person name="Galgiani J.N."/>
            <person name="Kirkland T.N."/>
            <person name="Cole G.T."/>
            <person name="Birren B.W."/>
            <person name="Henn M.R."/>
            <person name="Taylor J.W."/>
            <person name="Rounsley S.D."/>
        </authorList>
    </citation>
    <scope>NUCLEOTIDE SEQUENCE [LARGE SCALE GENOMIC DNA]</scope>
    <source>
        <strain evidence="8">RMSCC 3703</strain>
    </source>
</reference>
<evidence type="ECO:0000259" key="6">
    <source>
        <dbReference type="PROSITE" id="PS50048"/>
    </source>
</evidence>
<dbReference type="GO" id="GO:0000981">
    <property type="term" value="F:DNA-binding transcription factor activity, RNA polymerase II-specific"/>
    <property type="evidence" value="ECO:0007669"/>
    <property type="project" value="InterPro"/>
</dbReference>
<evidence type="ECO:0000313" key="8">
    <source>
        <dbReference type="Proteomes" id="UP000054559"/>
    </source>
</evidence>
<dbReference type="CDD" id="cd00067">
    <property type="entry name" value="GAL4"/>
    <property type="match status" value="1"/>
</dbReference>
<dbReference type="STRING" id="454286.A0A0J8QUZ7"/>
<dbReference type="GO" id="GO:0000976">
    <property type="term" value="F:transcription cis-regulatory region binding"/>
    <property type="evidence" value="ECO:0007669"/>
    <property type="project" value="TreeGrafter"/>
</dbReference>
<keyword evidence="3" id="KW-0804">Transcription</keyword>
<evidence type="ECO:0000256" key="5">
    <source>
        <dbReference type="SAM" id="MobiDB-lite"/>
    </source>
</evidence>
<keyword evidence="4" id="KW-0539">Nucleus</keyword>
<organism evidence="7 8">
    <name type="scientific">Coccidioides immitis RMSCC 3703</name>
    <dbReference type="NCBI Taxonomy" id="454286"/>
    <lineage>
        <taxon>Eukaryota</taxon>
        <taxon>Fungi</taxon>
        <taxon>Dikarya</taxon>
        <taxon>Ascomycota</taxon>
        <taxon>Pezizomycotina</taxon>
        <taxon>Eurotiomycetes</taxon>
        <taxon>Eurotiomycetidae</taxon>
        <taxon>Onygenales</taxon>
        <taxon>Onygenaceae</taxon>
        <taxon>Coccidioides</taxon>
    </lineage>
</organism>
<feature type="region of interest" description="Disordered" evidence="5">
    <location>
        <begin position="701"/>
        <end position="720"/>
    </location>
</feature>
<dbReference type="SUPFAM" id="SSF57701">
    <property type="entry name" value="Zn2/Cys6 DNA-binding domain"/>
    <property type="match status" value="1"/>
</dbReference>
<keyword evidence="2" id="KW-0238">DNA-binding</keyword>
<dbReference type="PANTHER" id="PTHR37534:SF40">
    <property type="entry name" value="ZN(2)-C6 FUNGAL-TYPE DOMAIN-CONTAINING PROTEIN"/>
    <property type="match status" value="1"/>
</dbReference>
<dbReference type="Proteomes" id="UP000054559">
    <property type="component" value="Unassembled WGS sequence"/>
</dbReference>
<dbReference type="Gene3D" id="4.10.240.10">
    <property type="entry name" value="Zn(2)-C6 fungal-type DNA-binding domain"/>
    <property type="match status" value="1"/>
</dbReference>
<evidence type="ECO:0000313" key="7">
    <source>
        <dbReference type="EMBL" id="KMU75915.1"/>
    </source>
</evidence>
<protein>
    <submittedName>
        <fullName evidence="7">ARCA protein</fullName>
    </submittedName>
</protein>
<evidence type="ECO:0000256" key="2">
    <source>
        <dbReference type="ARBA" id="ARBA00023125"/>
    </source>
</evidence>
<dbReference type="InterPro" id="IPR001138">
    <property type="entry name" value="Zn2Cys6_DnaBD"/>
</dbReference>
<proteinExistence type="predicted"/>
<evidence type="ECO:0000256" key="4">
    <source>
        <dbReference type="ARBA" id="ARBA00023242"/>
    </source>
</evidence>
<dbReference type="PROSITE" id="PS50048">
    <property type="entry name" value="ZN2_CY6_FUNGAL_2"/>
    <property type="match status" value="1"/>
</dbReference>
<dbReference type="AlphaFoldDB" id="A0A0J8QUZ7"/>
<name>A0A0J8QUZ7_COCIT</name>
<evidence type="ECO:0000256" key="3">
    <source>
        <dbReference type="ARBA" id="ARBA00023163"/>
    </source>
</evidence>
<dbReference type="PANTHER" id="PTHR37534">
    <property type="entry name" value="TRANSCRIPTIONAL ACTIVATOR PROTEIN UGA3"/>
    <property type="match status" value="1"/>
</dbReference>
<accession>A0A0J8QUZ7</accession>
<dbReference type="GO" id="GO:0045944">
    <property type="term" value="P:positive regulation of transcription by RNA polymerase II"/>
    <property type="evidence" value="ECO:0007669"/>
    <property type="project" value="TreeGrafter"/>
</dbReference>
<dbReference type="EMBL" id="DS268144">
    <property type="protein sequence ID" value="KMU75915.1"/>
    <property type="molecule type" value="Genomic_DNA"/>
</dbReference>
<dbReference type="PROSITE" id="PS00463">
    <property type="entry name" value="ZN2_CY6_FUNGAL_1"/>
    <property type="match status" value="1"/>
</dbReference>
<dbReference type="SMART" id="SM00066">
    <property type="entry name" value="GAL4"/>
    <property type="match status" value="1"/>
</dbReference>
<gene>
    <name evidence="7" type="ORF">CISG_05400</name>
</gene>
<dbReference type="GO" id="GO:0005634">
    <property type="term" value="C:nucleus"/>
    <property type="evidence" value="ECO:0007669"/>
    <property type="project" value="TreeGrafter"/>
</dbReference>
<feature type="domain" description="Zn(2)-C6 fungal-type" evidence="6">
    <location>
        <begin position="205"/>
        <end position="235"/>
    </location>
</feature>
<sequence>MFLDPQGFLEHPGCQPAKQTDLNVPPQAPWRSCSEPEPPLFGIPFTIVCLGATNQSIGTNTSPDRDVIDIESFSSNPPCSPSFREPPAFDARDRISTTPRFICKPSLYYAISMSSTVGGHLLPQNDFDIPLNLAASPSVSAIPDYSGNGGAYQIAAKLDSNPSQNATVKQQSAVGSTVAGAAAAGRGAGPATRPDAPKSKRVRTGCLTCRERHLKCDETLPRCQNCQKSDRLCKRGVRLNFIDTQVAAPPYAVPSSHDWQVNFHDESREIASEYLGGYERYPSLKKETPSRRAGPVYAYRETQAMATPHPGPTSASLLTPFAEHPQPDITAEPIFHGTPQAPAPDSAYTEHAMARSPFDAPKHPLAPANELRPYLNTAEEVLLMQVYVEEVGLWMDSMDPGKHVFNPSFGEEKALYYYNISTRDLLTCLQDPNRDTVLCATTAVVLNVYEVMCEKAMQRMNHIAGARALIKECRWNAKTTGIGGACFWLNVGMELLSCLHFNWKMAWDPDTWDIDMNMSLNQGSIAGDEEFWTHRMLYICAKIANYRATMAYQGLDRSSHDPRLIKRSAVVGRLFYHTACCLLAKVHPTESEYSDEMLSMQHSHAHDICGIVAHVKDRGVASVSIRCLAIAAECVVGREAQEEVIAILDKIIKETGWQVGFLQHELIEKWGWNSATSHMSPHQSQHPQMAAAGPSTDLGSSLLNSALPSAPPSRPRMPQGIVNPLMATADFSFDNHPYQNHYVAPHNNHLNNYHYGSY</sequence>
<dbReference type="InterPro" id="IPR036864">
    <property type="entry name" value="Zn2-C6_fun-type_DNA-bd_sf"/>
</dbReference>
<evidence type="ECO:0000256" key="1">
    <source>
        <dbReference type="ARBA" id="ARBA00023015"/>
    </source>
</evidence>
<keyword evidence="1" id="KW-0805">Transcription regulation</keyword>
<dbReference type="Pfam" id="PF00172">
    <property type="entry name" value="Zn_clus"/>
    <property type="match status" value="1"/>
</dbReference>
<dbReference type="OrthoDB" id="4078573at2759"/>